<organism evidence="2 3">
    <name type="scientific">Gaoshiqia sediminis</name>
    <dbReference type="NCBI Taxonomy" id="2986998"/>
    <lineage>
        <taxon>Bacteria</taxon>
        <taxon>Pseudomonadati</taxon>
        <taxon>Bacteroidota</taxon>
        <taxon>Bacteroidia</taxon>
        <taxon>Marinilabiliales</taxon>
        <taxon>Prolixibacteraceae</taxon>
        <taxon>Gaoshiqia</taxon>
    </lineage>
</organism>
<dbReference type="Pfam" id="PF14060">
    <property type="entry name" value="DUF4252"/>
    <property type="match status" value="1"/>
</dbReference>
<keyword evidence="3" id="KW-1185">Reference proteome</keyword>
<dbReference type="Proteomes" id="UP001163821">
    <property type="component" value="Unassembled WGS sequence"/>
</dbReference>
<gene>
    <name evidence="2" type="ORF">N2K84_16740</name>
</gene>
<feature type="signal peptide" evidence="1">
    <location>
        <begin position="1"/>
        <end position="22"/>
    </location>
</feature>
<protein>
    <submittedName>
        <fullName evidence="2">DUF4252 domain-containing protein</fullName>
    </submittedName>
</protein>
<dbReference type="PROSITE" id="PS51257">
    <property type="entry name" value="PROKAR_LIPOPROTEIN"/>
    <property type="match status" value="1"/>
</dbReference>
<sequence>MKIRLLWATTVLLLLFSCTRKTTIDAAFSKYNHREGIVSMTIPGFLIRTATWGQSLEPEEERLLRQIDQVKILSVEDRGNYRDLNFYKELKPLIDQENYTELMAVKSAGDDIRILSNMKKKDRINELLILTDGNDKALIYVKGNFSVAELAQLAGKGDLLESGALQSILNRN</sequence>
<proteinExistence type="predicted"/>
<reference evidence="2" key="1">
    <citation type="submission" date="2022-10" db="EMBL/GenBank/DDBJ databases">
        <title>Gaoshiqiia sediminis gen. nov., sp. nov., isolated from coastal sediment.</title>
        <authorList>
            <person name="Yu W.X."/>
            <person name="Mu D.S."/>
            <person name="Du J.Z."/>
            <person name="Liang Y.Q."/>
        </authorList>
    </citation>
    <scope>NUCLEOTIDE SEQUENCE</scope>
    <source>
        <strain evidence="2">A06</strain>
    </source>
</reference>
<dbReference type="RefSeq" id="WP_282592984.1">
    <property type="nucleotide sequence ID" value="NZ_JAPAAF010000035.1"/>
</dbReference>
<name>A0AA41YA06_9BACT</name>
<evidence type="ECO:0000256" key="1">
    <source>
        <dbReference type="SAM" id="SignalP"/>
    </source>
</evidence>
<feature type="chain" id="PRO_5041385272" evidence="1">
    <location>
        <begin position="23"/>
        <end position="172"/>
    </location>
</feature>
<evidence type="ECO:0000313" key="3">
    <source>
        <dbReference type="Proteomes" id="UP001163821"/>
    </source>
</evidence>
<keyword evidence="1" id="KW-0732">Signal</keyword>
<dbReference type="InterPro" id="IPR025348">
    <property type="entry name" value="DUF4252"/>
</dbReference>
<accession>A0AA41YA06</accession>
<dbReference type="AlphaFoldDB" id="A0AA41YA06"/>
<comment type="caution">
    <text evidence="2">The sequence shown here is derived from an EMBL/GenBank/DDBJ whole genome shotgun (WGS) entry which is preliminary data.</text>
</comment>
<evidence type="ECO:0000313" key="2">
    <source>
        <dbReference type="EMBL" id="MCW0484391.1"/>
    </source>
</evidence>
<dbReference type="EMBL" id="JAPAAF010000035">
    <property type="protein sequence ID" value="MCW0484391.1"/>
    <property type="molecule type" value="Genomic_DNA"/>
</dbReference>